<evidence type="ECO:0000313" key="2">
    <source>
        <dbReference type="EMBL" id="MEP0946636.1"/>
    </source>
</evidence>
<comment type="caution">
    <text evidence="2">The sequence shown here is derived from an EMBL/GenBank/DDBJ whole genome shotgun (WGS) entry which is preliminary data.</text>
</comment>
<dbReference type="InterPro" id="IPR025458">
    <property type="entry name" value="DUF4278"/>
</dbReference>
<dbReference type="RefSeq" id="WP_190696463.1">
    <property type="nucleotide sequence ID" value="NZ_JAMPKX010000002.1"/>
</dbReference>
<feature type="compositionally biased region" description="Low complexity" evidence="1">
    <location>
        <begin position="37"/>
        <end position="46"/>
    </location>
</feature>
<evidence type="ECO:0000256" key="1">
    <source>
        <dbReference type="SAM" id="MobiDB-lite"/>
    </source>
</evidence>
<reference evidence="2 3" key="1">
    <citation type="submission" date="2022-04" db="EMBL/GenBank/DDBJ databases">
        <title>Positive selection, recombination, and allopatry shape intraspecific diversity of widespread and dominant cyanobacteria.</title>
        <authorList>
            <person name="Wei J."/>
            <person name="Shu W."/>
            <person name="Hu C."/>
        </authorList>
    </citation>
    <scope>NUCLEOTIDE SEQUENCE [LARGE SCALE GENOMIC DNA]</scope>
    <source>
        <strain evidence="2 3">DQ-A4</strain>
    </source>
</reference>
<protein>
    <submittedName>
        <fullName evidence="2">DUF4278 domain-containing protein</fullName>
    </submittedName>
</protein>
<dbReference type="Proteomes" id="UP001482513">
    <property type="component" value="Unassembled WGS sequence"/>
</dbReference>
<evidence type="ECO:0000313" key="3">
    <source>
        <dbReference type="Proteomes" id="UP001482513"/>
    </source>
</evidence>
<accession>A0ABV0K2B1</accession>
<gene>
    <name evidence="2" type="ORF">NC992_07120</name>
</gene>
<organism evidence="2 3">
    <name type="scientific">Leptolyngbya subtilissima DQ-A4</name>
    <dbReference type="NCBI Taxonomy" id="2933933"/>
    <lineage>
        <taxon>Bacteria</taxon>
        <taxon>Bacillati</taxon>
        <taxon>Cyanobacteriota</taxon>
        <taxon>Cyanophyceae</taxon>
        <taxon>Leptolyngbyales</taxon>
        <taxon>Leptolyngbyaceae</taxon>
        <taxon>Leptolyngbya group</taxon>
        <taxon>Leptolyngbya</taxon>
    </lineage>
</organism>
<proteinExistence type="predicted"/>
<feature type="region of interest" description="Disordered" evidence="1">
    <location>
        <begin position="37"/>
        <end position="56"/>
    </location>
</feature>
<dbReference type="EMBL" id="JAMPKX010000002">
    <property type="protein sequence ID" value="MEP0946636.1"/>
    <property type="molecule type" value="Genomic_DNA"/>
</dbReference>
<keyword evidence="3" id="KW-1185">Reference proteome</keyword>
<dbReference type="Pfam" id="PF14105">
    <property type="entry name" value="DUF4278"/>
    <property type="match status" value="1"/>
</dbReference>
<sequence length="56" mass="6148">MSLKYRGVDYEPANAQVNVSEEVIGRYRGAVATRHVAPQAHAAHPQGLKYRGATVR</sequence>
<name>A0ABV0K2B1_9CYAN</name>